<evidence type="ECO:0000256" key="1">
    <source>
        <dbReference type="SAM" id="MobiDB-lite"/>
    </source>
</evidence>
<comment type="caution">
    <text evidence="2">The sequence shown here is derived from an EMBL/GenBank/DDBJ whole genome shotgun (WGS) entry which is preliminary data.</text>
</comment>
<accession>A0ABS2RR09</accession>
<evidence type="ECO:0000313" key="3">
    <source>
        <dbReference type="Proteomes" id="UP000746584"/>
    </source>
</evidence>
<keyword evidence="3" id="KW-1185">Reference proteome</keyword>
<dbReference type="RefSeq" id="WP_175327747.1">
    <property type="nucleotide sequence ID" value="NZ_BMOI01000001.1"/>
</dbReference>
<reference evidence="2 3" key="1">
    <citation type="submission" date="2021-01" db="EMBL/GenBank/DDBJ databases">
        <title>Sequencing the genomes of 1000 actinobacteria strains.</title>
        <authorList>
            <person name="Klenk H.-P."/>
        </authorList>
    </citation>
    <scope>NUCLEOTIDE SEQUENCE [LARGE SCALE GENOMIC DNA]</scope>
    <source>
        <strain evidence="2 3">DSM 20542</strain>
    </source>
</reference>
<evidence type="ECO:0000313" key="2">
    <source>
        <dbReference type="EMBL" id="MBM7801418.1"/>
    </source>
</evidence>
<gene>
    <name evidence="2" type="ORF">JOE58_000669</name>
</gene>
<feature type="region of interest" description="Disordered" evidence="1">
    <location>
        <begin position="1"/>
        <end position="24"/>
    </location>
</feature>
<name>A0ABS2RR09_9MICO</name>
<protein>
    <submittedName>
        <fullName evidence="2">Uncharacterized protein</fullName>
    </submittedName>
</protein>
<organism evidence="2 3">
    <name type="scientific">Curtobacterium luteum</name>
    <dbReference type="NCBI Taxonomy" id="33881"/>
    <lineage>
        <taxon>Bacteria</taxon>
        <taxon>Bacillati</taxon>
        <taxon>Actinomycetota</taxon>
        <taxon>Actinomycetes</taxon>
        <taxon>Micrococcales</taxon>
        <taxon>Microbacteriaceae</taxon>
        <taxon>Curtobacterium</taxon>
    </lineage>
</organism>
<feature type="compositionally biased region" description="Low complexity" evidence="1">
    <location>
        <begin position="7"/>
        <end position="18"/>
    </location>
</feature>
<dbReference type="EMBL" id="JAFBCG010000001">
    <property type="protein sequence ID" value="MBM7801418.1"/>
    <property type="molecule type" value="Genomic_DNA"/>
</dbReference>
<dbReference type="Proteomes" id="UP000746584">
    <property type="component" value="Unassembled WGS sequence"/>
</dbReference>
<proteinExistence type="predicted"/>
<sequence>MTRSDEVVGVVGPDAPGPLQQTEDAADLRAHRAALAEDDGSRVPFEDLRAEV</sequence>